<evidence type="ECO:0000256" key="1">
    <source>
        <dbReference type="SAM" id="Phobius"/>
    </source>
</evidence>
<keyword evidence="1" id="KW-1133">Transmembrane helix</keyword>
<gene>
    <name evidence="2" type="ORF">BAE27_03155</name>
</gene>
<comment type="caution">
    <text evidence="2">The sequence shown here is derived from an EMBL/GenBank/DDBJ whole genome shotgun (WGS) entry which is preliminary data.</text>
</comment>
<feature type="transmembrane region" description="Helical" evidence="1">
    <location>
        <begin position="42"/>
        <end position="63"/>
    </location>
</feature>
<accession>A0A1E7YQC6</accession>
<reference evidence="2 3" key="1">
    <citation type="submission" date="2016-06" db="EMBL/GenBank/DDBJ databases">
        <title>Gene turnover analysis identifies the evolutionary adaptation of the extremophile Acidithiobacillus caldus.</title>
        <authorList>
            <person name="Zhang X."/>
        </authorList>
    </citation>
    <scope>NUCLEOTIDE SEQUENCE [LARGE SCALE GENOMIC DNA]</scope>
    <source>
        <strain evidence="2 3">DX</strain>
    </source>
</reference>
<protein>
    <recommendedName>
        <fullName evidence="4">Prepilin-type N-terminal cleavage/methylation domain-containing protein</fullName>
    </recommendedName>
</protein>
<dbReference type="RefSeq" id="WP_070113989.1">
    <property type="nucleotide sequence ID" value="NZ_LZYE01000061.1"/>
</dbReference>
<dbReference type="AlphaFoldDB" id="A0A1E7YQC6"/>
<proteinExistence type="predicted"/>
<evidence type="ECO:0000313" key="3">
    <source>
        <dbReference type="Proteomes" id="UP000175616"/>
    </source>
</evidence>
<organism evidence="2 3">
    <name type="scientific">Acidithiobacillus caldus</name>
    <dbReference type="NCBI Taxonomy" id="33059"/>
    <lineage>
        <taxon>Bacteria</taxon>
        <taxon>Pseudomonadati</taxon>
        <taxon>Pseudomonadota</taxon>
        <taxon>Acidithiobacillia</taxon>
        <taxon>Acidithiobacillales</taxon>
        <taxon>Acidithiobacillaceae</taxon>
        <taxon>Acidithiobacillus</taxon>
    </lineage>
</organism>
<evidence type="ECO:0000313" key="2">
    <source>
        <dbReference type="EMBL" id="OFC37956.1"/>
    </source>
</evidence>
<dbReference type="EMBL" id="LZYE01000061">
    <property type="protein sequence ID" value="OFC37956.1"/>
    <property type="molecule type" value="Genomic_DNA"/>
</dbReference>
<name>A0A1E7YQC6_9PROT</name>
<keyword evidence="1" id="KW-0472">Membrane</keyword>
<dbReference type="Proteomes" id="UP000175616">
    <property type="component" value="Unassembled WGS sequence"/>
</dbReference>
<evidence type="ECO:0008006" key="4">
    <source>
        <dbReference type="Google" id="ProtNLM"/>
    </source>
</evidence>
<sequence>MLTHLSDAVRRPPTQAGRLSLTAATVPCAADERFSSEAGLTLIQILIAVVIATIFAVATYQFVNLSSSKGKALYDSMASVAHAAEAFNLSLGAYPTVYAAMSNPKYGDSASYNTNGTDLSNTWNGPYAKNRDVGPNGNLHLNSISTGLTITFAALTAGSTGSLPTGLEYQYAVVANNVPNAIATEAVDVCNGQAGNTGASDGGQCVLVPGTGKTSTVYYIFAQNQYGAY</sequence>
<keyword evidence="1" id="KW-0812">Transmembrane</keyword>